<evidence type="ECO:0000256" key="2">
    <source>
        <dbReference type="ARBA" id="ARBA00022649"/>
    </source>
</evidence>
<accession>A0A7T3EWP6</accession>
<keyword evidence="3" id="KW-0540">Nuclease</keyword>
<evidence type="ECO:0000256" key="5">
    <source>
        <dbReference type="ARBA" id="ARBA00022801"/>
    </source>
</evidence>
<name>A0A7T3EWP6_9BURK</name>
<dbReference type="PANTHER" id="PTHR34139:SF1">
    <property type="entry name" value="RNASE MJ1380-RELATED"/>
    <property type="match status" value="1"/>
</dbReference>
<protein>
    <submittedName>
        <fullName evidence="6">DUF86 domain-containing protein</fullName>
    </submittedName>
</protein>
<dbReference type="Pfam" id="PF01934">
    <property type="entry name" value="HepT-like"/>
    <property type="match status" value="1"/>
</dbReference>
<gene>
    <name evidence="6" type="ORF">I6G29_04995</name>
</gene>
<dbReference type="Proteomes" id="UP000594903">
    <property type="component" value="Chromosome"/>
</dbReference>
<keyword evidence="5" id="KW-0378">Hydrolase</keyword>
<keyword evidence="4" id="KW-0547">Nucleotide-binding</keyword>
<dbReference type="PANTHER" id="PTHR34139">
    <property type="entry name" value="UPF0331 PROTEIN MJ0127"/>
    <property type="match status" value="1"/>
</dbReference>
<dbReference type="InterPro" id="IPR051813">
    <property type="entry name" value="HepT_RNase_toxin"/>
</dbReference>
<keyword evidence="2" id="KW-1277">Toxin-antitoxin system</keyword>
<organism evidence="6 7">
    <name type="scientific">Oligella ureolytica</name>
    <dbReference type="NCBI Taxonomy" id="90244"/>
    <lineage>
        <taxon>Bacteria</taxon>
        <taxon>Pseudomonadati</taxon>
        <taxon>Pseudomonadota</taxon>
        <taxon>Betaproteobacteria</taxon>
        <taxon>Burkholderiales</taxon>
        <taxon>Alcaligenaceae</taxon>
        <taxon>Oligella</taxon>
    </lineage>
</organism>
<reference evidence="6 7" key="1">
    <citation type="submission" date="2020-12" db="EMBL/GenBank/DDBJ databases">
        <title>FDA dAtabase for Regulatory Grade micrObial Sequences (FDA-ARGOS): Supporting development and validation of Infectious Disease Dx tests.</title>
        <authorList>
            <person name="Sproer C."/>
            <person name="Gronow S."/>
            <person name="Severitt S."/>
            <person name="Schroder I."/>
            <person name="Tallon L."/>
            <person name="Sadzewicz L."/>
            <person name="Zhao X."/>
            <person name="Boylan J."/>
            <person name="Ott S."/>
            <person name="Bowen H."/>
            <person name="Vavikolanu K."/>
            <person name="Mehta A."/>
            <person name="Aluvathingal J."/>
            <person name="Nadendla S."/>
            <person name="Lowell S."/>
            <person name="Myers T."/>
            <person name="Yan Y."/>
            <person name="Sichtig H."/>
        </authorList>
    </citation>
    <scope>NUCLEOTIDE SEQUENCE [LARGE SCALE GENOMIC DNA]</scope>
    <source>
        <strain evidence="6 7">FDAARGOS_872</strain>
    </source>
</reference>
<sequence>MEHIKEYAEAILRDIDGVREEEFKTKRLLQRSLTLDILTSGEIAAVISLKFPDFIAVNKTLPLKDMAAMRHKMVHGYYAIDLDIVGDTVKQDIPKVLDLIPKFRRDVELFRLKTLNS</sequence>
<dbReference type="InterPro" id="IPR008201">
    <property type="entry name" value="HepT-like"/>
</dbReference>
<evidence type="ECO:0000256" key="4">
    <source>
        <dbReference type="ARBA" id="ARBA00022741"/>
    </source>
</evidence>
<evidence type="ECO:0000313" key="6">
    <source>
        <dbReference type="EMBL" id="QPT41338.1"/>
    </source>
</evidence>
<evidence type="ECO:0000256" key="3">
    <source>
        <dbReference type="ARBA" id="ARBA00022722"/>
    </source>
</evidence>
<proteinExistence type="predicted"/>
<keyword evidence="7" id="KW-1185">Reference proteome</keyword>
<dbReference type="RefSeq" id="WP_083907452.1">
    <property type="nucleotide sequence ID" value="NZ_CP065725.1"/>
</dbReference>
<dbReference type="EMBL" id="CP065725">
    <property type="protein sequence ID" value="QPT41338.1"/>
    <property type="molecule type" value="Genomic_DNA"/>
</dbReference>
<keyword evidence="1" id="KW-0597">Phosphoprotein</keyword>
<evidence type="ECO:0000313" key="7">
    <source>
        <dbReference type="Proteomes" id="UP000594903"/>
    </source>
</evidence>
<evidence type="ECO:0000256" key="1">
    <source>
        <dbReference type="ARBA" id="ARBA00022553"/>
    </source>
</evidence>